<sequence>MCKTLTARGPQPFRKISRPLRIAGHSTSICLEAAFWQVLDAMAVAEGVTTPKLISVLHEEAAHMYEDLPNFASVLRTLCLLHESGR</sequence>
<feature type="domain" description="Ribbon-helix-helix" evidence="1">
    <location>
        <begin position="16"/>
        <end position="81"/>
    </location>
</feature>
<dbReference type="Proteomes" id="UP000730739">
    <property type="component" value="Unassembled WGS sequence"/>
</dbReference>
<dbReference type="RefSeq" id="WP_028002697.1">
    <property type="nucleotide sequence ID" value="NZ_JAGILA010000003.1"/>
</dbReference>
<name>A0ABS4R1V9_9HYPH</name>
<evidence type="ECO:0000313" key="2">
    <source>
        <dbReference type="EMBL" id="MBP2236366.1"/>
    </source>
</evidence>
<reference evidence="2 3" key="1">
    <citation type="submission" date="2021-03" db="EMBL/GenBank/DDBJ databases">
        <title>Genomic Encyclopedia of Type Strains, Phase IV (KMG-IV): sequencing the most valuable type-strain genomes for metagenomic binning, comparative biology and taxonomic classification.</title>
        <authorList>
            <person name="Goeker M."/>
        </authorList>
    </citation>
    <scope>NUCLEOTIDE SEQUENCE [LARGE SCALE GENOMIC DNA]</scope>
    <source>
        <strain evidence="2 3">DSM 13372</strain>
    </source>
</reference>
<keyword evidence="3" id="KW-1185">Reference proteome</keyword>
<proteinExistence type="predicted"/>
<organism evidence="2 3">
    <name type="scientific">Sinorhizobium kostiense</name>
    <dbReference type="NCBI Taxonomy" id="76747"/>
    <lineage>
        <taxon>Bacteria</taxon>
        <taxon>Pseudomonadati</taxon>
        <taxon>Pseudomonadota</taxon>
        <taxon>Alphaproteobacteria</taxon>
        <taxon>Hyphomicrobiales</taxon>
        <taxon>Rhizobiaceae</taxon>
        <taxon>Sinorhizobium/Ensifer group</taxon>
        <taxon>Sinorhizobium</taxon>
    </lineage>
</organism>
<keyword evidence="2" id="KW-0238">DNA-binding</keyword>
<dbReference type="GO" id="GO:0003677">
    <property type="term" value="F:DNA binding"/>
    <property type="evidence" value="ECO:0007669"/>
    <property type="project" value="UniProtKB-KW"/>
</dbReference>
<dbReference type="InterPro" id="IPR027373">
    <property type="entry name" value="RHH_dom"/>
</dbReference>
<dbReference type="Gene3D" id="1.10.3990.20">
    <property type="entry name" value="protein bp1543"/>
    <property type="match status" value="1"/>
</dbReference>
<comment type="caution">
    <text evidence="2">The sequence shown here is derived from an EMBL/GenBank/DDBJ whole genome shotgun (WGS) entry which is preliminary data.</text>
</comment>
<gene>
    <name evidence="2" type="ORF">J2Z31_002880</name>
</gene>
<protein>
    <submittedName>
        <fullName evidence="2">DNA-binding ribbon-helix-helix protein</fullName>
    </submittedName>
</protein>
<dbReference type="Pfam" id="PF13467">
    <property type="entry name" value="RHH_4"/>
    <property type="match status" value="1"/>
</dbReference>
<dbReference type="EMBL" id="JAGILA010000003">
    <property type="protein sequence ID" value="MBP2236366.1"/>
    <property type="molecule type" value="Genomic_DNA"/>
</dbReference>
<evidence type="ECO:0000313" key="3">
    <source>
        <dbReference type="Proteomes" id="UP000730739"/>
    </source>
</evidence>
<dbReference type="InterPro" id="IPR038268">
    <property type="entry name" value="RHH_sf"/>
</dbReference>
<evidence type="ECO:0000259" key="1">
    <source>
        <dbReference type="Pfam" id="PF13467"/>
    </source>
</evidence>
<accession>A0ABS4R1V9</accession>